<keyword evidence="1" id="KW-1015">Disulfide bond</keyword>
<feature type="compositionally biased region" description="Pro residues" evidence="2">
    <location>
        <begin position="9"/>
        <end position="23"/>
    </location>
</feature>
<dbReference type="SUPFAM" id="SSF50494">
    <property type="entry name" value="Trypsin-like serine proteases"/>
    <property type="match status" value="1"/>
</dbReference>
<gene>
    <name evidence="3" type="ORF">CTOB1V02_LOCUS5094</name>
</gene>
<dbReference type="InterPro" id="IPR001254">
    <property type="entry name" value="Trypsin_dom"/>
</dbReference>
<evidence type="ECO:0000313" key="3">
    <source>
        <dbReference type="EMBL" id="CAD7227185.1"/>
    </source>
</evidence>
<feature type="non-terminal residue" evidence="3">
    <location>
        <position position="1"/>
    </location>
</feature>
<protein>
    <submittedName>
        <fullName evidence="3">Uncharacterized protein</fullName>
    </submittedName>
</protein>
<dbReference type="PANTHER" id="PTHR24250">
    <property type="entry name" value="CHYMOTRYPSIN-RELATED"/>
    <property type="match status" value="1"/>
</dbReference>
<feature type="region of interest" description="Disordered" evidence="2">
    <location>
        <begin position="1"/>
        <end position="33"/>
    </location>
</feature>
<dbReference type="Gene3D" id="2.40.10.10">
    <property type="entry name" value="Trypsin-like serine proteases"/>
    <property type="match status" value="3"/>
</dbReference>
<dbReference type="InterPro" id="IPR043504">
    <property type="entry name" value="Peptidase_S1_PA_chymotrypsin"/>
</dbReference>
<evidence type="ECO:0000256" key="2">
    <source>
        <dbReference type="SAM" id="MobiDB-lite"/>
    </source>
</evidence>
<dbReference type="PANTHER" id="PTHR24250:SF27">
    <property type="entry name" value="ELASTASE 2 LIKE"/>
    <property type="match status" value="1"/>
</dbReference>
<accession>A0A7R8ZJT8</accession>
<proteinExistence type="predicted"/>
<dbReference type="PROSITE" id="PS50240">
    <property type="entry name" value="TRYPSIN_DOM"/>
    <property type="match status" value="1"/>
</dbReference>
<sequence>MKDGRGWAFPPPPPPPNLLPPGPQNGRSASGPVVGESVTVTSSVVCGSVEVFTVGLSEVCMLVLSVLVVLVVGVVEDVSKVEESGSNSRTTSNQVTSFAIVLNDNSDPTVWRATGAVVKDDESGLIGWSCDQISIQLPAAQDAKIGDYPFMVSVQTRVDASDETRIFPDCSGVIVTEKHILTKAYCVIMDREDELPPRVMAGGLHALENSEEKTQQFRIVSKITVMPKDEDTDEGTLPSNDRRKRRPAEPAGPPSRASGPRSRFRKPKGILAILELETALEFGPEIGPASLPDNKESFPVFDKEGSCVTLGWGHRTGAFRWTNTTAISDEECVMRGEKRKDSTRLKVTLEDPEAQMCVADKERETFRPLCFDHGSPLICEDHDGTHKVFGIATDWNYYECDEFSDPDGFYEDEGPHLYIFSRLKEAFRSGKMTSKAAKEMTEQATKIETECRQPLITCRMRRIEQVENSAVSKQNPNAHRKFRILKIPFTESDKVLILHYRAERARRVELDWDE</sequence>
<evidence type="ECO:0000256" key="1">
    <source>
        <dbReference type="ARBA" id="ARBA00023157"/>
    </source>
</evidence>
<dbReference type="GO" id="GO:0004252">
    <property type="term" value="F:serine-type endopeptidase activity"/>
    <property type="evidence" value="ECO:0007669"/>
    <property type="project" value="InterPro"/>
</dbReference>
<reference evidence="3" key="1">
    <citation type="submission" date="2020-11" db="EMBL/GenBank/DDBJ databases">
        <authorList>
            <person name="Tran Van P."/>
        </authorList>
    </citation>
    <scope>NUCLEOTIDE SEQUENCE</scope>
</reference>
<dbReference type="InterPro" id="IPR009003">
    <property type="entry name" value="Peptidase_S1_PA"/>
</dbReference>
<dbReference type="Pfam" id="PF00089">
    <property type="entry name" value="Trypsin"/>
    <property type="match status" value="1"/>
</dbReference>
<dbReference type="OrthoDB" id="10061449at2759"/>
<dbReference type="EMBL" id="OB661061">
    <property type="protein sequence ID" value="CAD7227185.1"/>
    <property type="molecule type" value="Genomic_DNA"/>
</dbReference>
<dbReference type="AlphaFoldDB" id="A0A7R8ZJT8"/>
<feature type="region of interest" description="Disordered" evidence="2">
    <location>
        <begin position="222"/>
        <end position="264"/>
    </location>
</feature>
<dbReference type="SMART" id="SM00020">
    <property type="entry name" value="Tryp_SPc"/>
    <property type="match status" value="1"/>
</dbReference>
<organism evidence="3">
    <name type="scientific">Cyprideis torosa</name>
    <dbReference type="NCBI Taxonomy" id="163714"/>
    <lineage>
        <taxon>Eukaryota</taxon>
        <taxon>Metazoa</taxon>
        <taxon>Ecdysozoa</taxon>
        <taxon>Arthropoda</taxon>
        <taxon>Crustacea</taxon>
        <taxon>Oligostraca</taxon>
        <taxon>Ostracoda</taxon>
        <taxon>Podocopa</taxon>
        <taxon>Podocopida</taxon>
        <taxon>Cytherocopina</taxon>
        <taxon>Cytheroidea</taxon>
        <taxon>Cytherideidae</taxon>
        <taxon>Cyprideis</taxon>
    </lineage>
</organism>
<name>A0A7R8ZJT8_9CRUS</name>
<dbReference type="GO" id="GO:0006508">
    <property type="term" value="P:proteolysis"/>
    <property type="evidence" value="ECO:0007669"/>
    <property type="project" value="InterPro"/>
</dbReference>